<feature type="coiled-coil region" evidence="1">
    <location>
        <begin position="50"/>
        <end position="104"/>
    </location>
</feature>
<gene>
    <name evidence="3" type="ORF">ABIC20_005316</name>
</gene>
<keyword evidence="4" id="KW-1185">Reference proteome</keyword>
<keyword evidence="1" id="KW-0175">Coiled coil</keyword>
<dbReference type="EMBL" id="JBEPNW010000002">
    <property type="protein sequence ID" value="MET3868007.1"/>
    <property type="molecule type" value="Genomic_DNA"/>
</dbReference>
<protein>
    <submittedName>
        <fullName evidence="3">Uncharacterized protein</fullName>
    </submittedName>
</protein>
<feature type="compositionally biased region" description="Basic and acidic residues" evidence="2">
    <location>
        <begin position="128"/>
        <end position="141"/>
    </location>
</feature>
<accession>A0ABV2NNC6</accession>
<dbReference type="RefSeq" id="WP_209650572.1">
    <property type="nucleotide sequence ID" value="NZ_JBEPNV010000001.1"/>
</dbReference>
<dbReference type="Proteomes" id="UP001549119">
    <property type="component" value="Unassembled WGS sequence"/>
</dbReference>
<comment type="caution">
    <text evidence="3">The sequence shown here is derived from an EMBL/GenBank/DDBJ whole genome shotgun (WGS) entry which is preliminary data.</text>
</comment>
<sequence>MAASRTKAITLAGSPAFHPPGAVARHAAALERRQARLARDRDAGASEEVLAAHETEVVRLTKTIRRSQRRVDRLAVLRAEQADLAEKRADNDELKARLAAKDAAENERAKDLCKVVIGRIQQREADARARRKLETPQERHRANQQRRRLKLNPHVERDTAIKPGRRIVTDPTKLGGFVEVQVNKQLDVLTMEHSANRISDQEFAVGRLLQAAWVGDRSEVDGRLDRLAQYGILPGGQSGEDLAPREMGMLRHLFRVRAVTQLDEKLAGVIGWIGVRFLKAILVEGHTLKTYASCTVGGGDRGVGRVGDRFRWLLESVTDHFHTAEGARRYAPDDIYSADADTVPGRVAALKARAADEEVSETAPA</sequence>
<proteinExistence type="predicted"/>
<evidence type="ECO:0000313" key="3">
    <source>
        <dbReference type="EMBL" id="MET3868007.1"/>
    </source>
</evidence>
<evidence type="ECO:0000256" key="2">
    <source>
        <dbReference type="SAM" id="MobiDB-lite"/>
    </source>
</evidence>
<organism evidence="3 4">
    <name type="scientific">Methylobacterium radiotolerans</name>
    <dbReference type="NCBI Taxonomy" id="31998"/>
    <lineage>
        <taxon>Bacteria</taxon>
        <taxon>Pseudomonadati</taxon>
        <taxon>Pseudomonadota</taxon>
        <taxon>Alphaproteobacteria</taxon>
        <taxon>Hyphomicrobiales</taxon>
        <taxon>Methylobacteriaceae</taxon>
        <taxon>Methylobacterium</taxon>
    </lineage>
</organism>
<feature type="region of interest" description="Disordered" evidence="2">
    <location>
        <begin position="128"/>
        <end position="147"/>
    </location>
</feature>
<evidence type="ECO:0000256" key="1">
    <source>
        <dbReference type="SAM" id="Coils"/>
    </source>
</evidence>
<evidence type="ECO:0000313" key="4">
    <source>
        <dbReference type="Proteomes" id="UP001549119"/>
    </source>
</evidence>
<reference evidence="3 4" key="1">
    <citation type="submission" date="2024-06" db="EMBL/GenBank/DDBJ databases">
        <title>Genomics of switchgrass bacterial isolates.</title>
        <authorList>
            <person name="Shade A."/>
        </authorList>
    </citation>
    <scope>NUCLEOTIDE SEQUENCE [LARGE SCALE GENOMIC DNA]</scope>
    <source>
        <strain evidence="3 4">PvP084</strain>
    </source>
</reference>
<name>A0ABV2NNC6_9HYPH</name>